<name>A0ACD3ARM5_9AGAR</name>
<evidence type="ECO:0000313" key="2">
    <source>
        <dbReference type="Proteomes" id="UP000308600"/>
    </source>
</evidence>
<proteinExistence type="predicted"/>
<protein>
    <submittedName>
        <fullName evidence="1">Uncharacterized protein</fullName>
    </submittedName>
</protein>
<dbReference type="EMBL" id="ML208351">
    <property type="protein sequence ID" value="TFK68470.1"/>
    <property type="molecule type" value="Genomic_DNA"/>
</dbReference>
<keyword evidence="2" id="KW-1185">Reference proteome</keyword>
<sequence>MSPSPSQSSSESPPQSPANLSVVIGAVLGVIGGILIVCIVIYTIRLKRNQKNGEGQSSHGTIVDRAHLASRITPFGSNQNRGPTFEHTPGQDMRVAVRRADGGWDFEHPQTPLTAHFSGPSSSARRQKEQEAKISKEQGKDRDYSLDKDPFDVLPPPAYGQEPGGYINHMA</sequence>
<gene>
    <name evidence="1" type="ORF">BDN72DRAFT_841758</name>
</gene>
<reference evidence="1 2" key="1">
    <citation type="journal article" date="2019" name="Nat. Ecol. Evol.">
        <title>Megaphylogeny resolves global patterns of mushroom evolution.</title>
        <authorList>
            <person name="Varga T."/>
            <person name="Krizsan K."/>
            <person name="Foldi C."/>
            <person name="Dima B."/>
            <person name="Sanchez-Garcia M."/>
            <person name="Sanchez-Ramirez S."/>
            <person name="Szollosi G.J."/>
            <person name="Szarkandi J.G."/>
            <person name="Papp V."/>
            <person name="Albert L."/>
            <person name="Andreopoulos W."/>
            <person name="Angelini C."/>
            <person name="Antonin V."/>
            <person name="Barry K.W."/>
            <person name="Bougher N.L."/>
            <person name="Buchanan P."/>
            <person name="Buyck B."/>
            <person name="Bense V."/>
            <person name="Catcheside P."/>
            <person name="Chovatia M."/>
            <person name="Cooper J."/>
            <person name="Damon W."/>
            <person name="Desjardin D."/>
            <person name="Finy P."/>
            <person name="Geml J."/>
            <person name="Haridas S."/>
            <person name="Hughes K."/>
            <person name="Justo A."/>
            <person name="Karasinski D."/>
            <person name="Kautmanova I."/>
            <person name="Kiss B."/>
            <person name="Kocsube S."/>
            <person name="Kotiranta H."/>
            <person name="LaButti K.M."/>
            <person name="Lechner B.E."/>
            <person name="Liimatainen K."/>
            <person name="Lipzen A."/>
            <person name="Lukacs Z."/>
            <person name="Mihaltcheva S."/>
            <person name="Morgado L.N."/>
            <person name="Niskanen T."/>
            <person name="Noordeloos M.E."/>
            <person name="Ohm R.A."/>
            <person name="Ortiz-Santana B."/>
            <person name="Ovrebo C."/>
            <person name="Racz N."/>
            <person name="Riley R."/>
            <person name="Savchenko A."/>
            <person name="Shiryaev A."/>
            <person name="Soop K."/>
            <person name="Spirin V."/>
            <person name="Szebenyi C."/>
            <person name="Tomsovsky M."/>
            <person name="Tulloss R.E."/>
            <person name="Uehling J."/>
            <person name="Grigoriev I.V."/>
            <person name="Vagvolgyi C."/>
            <person name="Papp T."/>
            <person name="Martin F.M."/>
            <person name="Miettinen O."/>
            <person name="Hibbett D.S."/>
            <person name="Nagy L.G."/>
        </authorList>
    </citation>
    <scope>NUCLEOTIDE SEQUENCE [LARGE SCALE GENOMIC DNA]</scope>
    <source>
        <strain evidence="1 2">NL-1719</strain>
    </source>
</reference>
<dbReference type="Proteomes" id="UP000308600">
    <property type="component" value="Unassembled WGS sequence"/>
</dbReference>
<evidence type="ECO:0000313" key="1">
    <source>
        <dbReference type="EMBL" id="TFK68470.1"/>
    </source>
</evidence>
<organism evidence="1 2">
    <name type="scientific">Pluteus cervinus</name>
    <dbReference type="NCBI Taxonomy" id="181527"/>
    <lineage>
        <taxon>Eukaryota</taxon>
        <taxon>Fungi</taxon>
        <taxon>Dikarya</taxon>
        <taxon>Basidiomycota</taxon>
        <taxon>Agaricomycotina</taxon>
        <taxon>Agaricomycetes</taxon>
        <taxon>Agaricomycetidae</taxon>
        <taxon>Agaricales</taxon>
        <taxon>Pluteineae</taxon>
        <taxon>Pluteaceae</taxon>
        <taxon>Pluteus</taxon>
    </lineage>
</organism>
<accession>A0ACD3ARM5</accession>